<dbReference type="Proteomes" id="UP001146120">
    <property type="component" value="Unassembled WGS sequence"/>
</dbReference>
<name>A0AAV2YI72_9STRA</name>
<dbReference type="EMBL" id="DAKRPA010000436">
    <property type="protein sequence ID" value="DAZ92429.1"/>
    <property type="molecule type" value="Genomic_DNA"/>
</dbReference>
<dbReference type="AlphaFoldDB" id="A0AAV2YI72"/>
<reference evidence="2" key="2">
    <citation type="journal article" date="2023" name="Microbiol Resour">
        <title>Decontamination and Annotation of the Draft Genome Sequence of the Oomycete Lagenidium giganteum ARSEF 373.</title>
        <authorList>
            <person name="Morgan W.R."/>
            <person name="Tartar A."/>
        </authorList>
    </citation>
    <scope>NUCLEOTIDE SEQUENCE</scope>
    <source>
        <strain evidence="2">ARSEF 373</strain>
    </source>
</reference>
<organism evidence="2 3">
    <name type="scientific">Lagenidium giganteum</name>
    <dbReference type="NCBI Taxonomy" id="4803"/>
    <lineage>
        <taxon>Eukaryota</taxon>
        <taxon>Sar</taxon>
        <taxon>Stramenopiles</taxon>
        <taxon>Oomycota</taxon>
        <taxon>Peronosporomycetes</taxon>
        <taxon>Pythiales</taxon>
        <taxon>Pythiaceae</taxon>
    </lineage>
</organism>
<evidence type="ECO:0000256" key="1">
    <source>
        <dbReference type="SAM" id="MobiDB-lite"/>
    </source>
</evidence>
<evidence type="ECO:0000313" key="3">
    <source>
        <dbReference type="Proteomes" id="UP001146120"/>
    </source>
</evidence>
<protein>
    <submittedName>
        <fullName evidence="2">Uncharacterized protein</fullName>
    </submittedName>
</protein>
<proteinExistence type="predicted"/>
<accession>A0AAV2YI72</accession>
<gene>
    <name evidence="2" type="ORF">N0F65_000213</name>
</gene>
<keyword evidence="3" id="KW-1185">Reference proteome</keyword>
<feature type="region of interest" description="Disordered" evidence="1">
    <location>
        <begin position="1"/>
        <end position="24"/>
    </location>
</feature>
<evidence type="ECO:0000313" key="2">
    <source>
        <dbReference type="EMBL" id="DAZ92429.1"/>
    </source>
</evidence>
<reference evidence="2" key="1">
    <citation type="submission" date="2022-11" db="EMBL/GenBank/DDBJ databases">
        <authorList>
            <person name="Morgan W.R."/>
            <person name="Tartar A."/>
        </authorList>
    </citation>
    <scope>NUCLEOTIDE SEQUENCE</scope>
    <source>
        <strain evidence="2">ARSEF 373</strain>
    </source>
</reference>
<feature type="compositionally biased region" description="Basic and acidic residues" evidence="1">
    <location>
        <begin position="1"/>
        <end position="15"/>
    </location>
</feature>
<comment type="caution">
    <text evidence="2">The sequence shown here is derived from an EMBL/GenBank/DDBJ whole genome shotgun (WGS) entry which is preliminary data.</text>
</comment>
<sequence>MPRGPRLSEDERRVIDNAQAAEMS</sequence>